<dbReference type="InterPro" id="IPR039781">
    <property type="entry name" value="Rad21/Rec8-like"/>
</dbReference>
<dbReference type="GO" id="GO:0003682">
    <property type="term" value="F:chromatin binding"/>
    <property type="evidence" value="ECO:0007669"/>
    <property type="project" value="TreeGrafter"/>
</dbReference>
<comment type="subcellular location">
    <subcellularLocation>
        <location evidence="1">Nucleus</location>
    </subcellularLocation>
</comment>
<dbReference type="STRING" id="74649.A0A2P6SQY2"/>
<dbReference type="PANTHER" id="PTHR12585">
    <property type="entry name" value="SCC1 / RAD21 FAMILY MEMBER"/>
    <property type="match status" value="1"/>
</dbReference>
<keyword evidence="3" id="KW-0472">Membrane</keyword>
<dbReference type="Pfam" id="PF04825">
    <property type="entry name" value="Rad21_Rec8_N"/>
    <property type="match status" value="1"/>
</dbReference>
<dbReference type="InterPro" id="IPR006910">
    <property type="entry name" value="Rad21_Rec8_N"/>
</dbReference>
<evidence type="ECO:0000256" key="3">
    <source>
        <dbReference type="SAM" id="Phobius"/>
    </source>
</evidence>
<dbReference type="Gramene" id="PRQ61021">
    <property type="protein sequence ID" value="PRQ61021"/>
    <property type="gene ID" value="RchiOBHm_Chr0c11g0499361"/>
</dbReference>
<comment type="caution">
    <text evidence="6">The sequence shown here is derived from an EMBL/GenBank/DDBJ whole genome shotgun (WGS) entry which is preliminary data.</text>
</comment>
<dbReference type="AlphaFoldDB" id="A0A2P6SQY2"/>
<evidence type="ECO:0000313" key="6">
    <source>
        <dbReference type="EMBL" id="PRQ61041.1"/>
    </source>
</evidence>
<dbReference type="GO" id="GO:0051754">
    <property type="term" value="P:meiotic sister chromatid cohesion, centromeric"/>
    <property type="evidence" value="ECO:0007669"/>
    <property type="project" value="TreeGrafter"/>
</dbReference>
<sequence>MFYSHSLLARKEPLGQIWMAATMHAKMNRRNLNQIDLIRICEEILNPRAPMALRLSSILMGGVVIVYERKVKLLFGTLPLLLLLLFLLLKFLQNQPCVPTISDVYFQFPHR</sequence>
<name>A0A2P6SQY2_ROSCH</name>
<dbReference type="EMBL" id="PDCK01000011">
    <property type="protein sequence ID" value="PRQ61041.1"/>
    <property type="molecule type" value="Genomic_DNA"/>
</dbReference>
<evidence type="ECO:0000313" key="5">
    <source>
        <dbReference type="EMBL" id="PRQ61021.1"/>
    </source>
</evidence>
<feature type="domain" description="Rad21/Rec8-like protein N-terminal" evidence="4">
    <location>
        <begin position="1"/>
        <end position="76"/>
    </location>
</feature>
<evidence type="ECO:0000256" key="2">
    <source>
        <dbReference type="ARBA" id="ARBA00023242"/>
    </source>
</evidence>
<organism evidence="6 7">
    <name type="scientific">Rosa chinensis</name>
    <name type="common">China rose</name>
    <dbReference type="NCBI Taxonomy" id="74649"/>
    <lineage>
        <taxon>Eukaryota</taxon>
        <taxon>Viridiplantae</taxon>
        <taxon>Streptophyta</taxon>
        <taxon>Embryophyta</taxon>
        <taxon>Tracheophyta</taxon>
        <taxon>Spermatophyta</taxon>
        <taxon>Magnoliopsida</taxon>
        <taxon>eudicotyledons</taxon>
        <taxon>Gunneridae</taxon>
        <taxon>Pentapetalae</taxon>
        <taxon>rosids</taxon>
        <taxon>fabids</taxon>
        <taxon>Rosales</taxon>
        <taxon>Rosaceae</taxon>
        <taxon>Rosoideae</taxon>
        <taxon>Rosoideae incertae sedis</taxon>
        <taxon>Rosa</taxon>
    </lineage>
</organism>
<dbReference type="GO" id="GO:0005634">
    <property type="term" value="C:nucleus"/>
    <property type="evidence" value="ECO:0007669"/>
    <property type="project" value="UniProtKB-SubCell"/>
</dbReference>
<evidence type="ECO:0000259" key="4">
    <source>
        <dbReference type="Pfam" id="PF04825"/>
    </source>
</evidence>
<dbReference type="Proteomes" id="UP000238479">
    <property type="component" value="Unassembled WGS sequence"/>
</dbReference>
<evidence type="ECO:0000313" key="7">
    <source>
        <dbReference type="Proteomes" id="UP000238479"/>
    </source>
</evidence>
<dbReference type="GO" id="GO:0008278">
    <property type="term" value="C:cohesin complex"/>
    <property type="evidence" value="ECO:0007669"/>
    <property type="project" value="InterPro"/>
</dbReference>
<dbReference type="PANTHER" id="PTHR12585:SF64">
    <property type="entry name" value="SISTER CHROMATID COHESION 1 PROTEIN 1"/>
    <property type="match status" value="1"/>
</dbReference>
<dbReference type="EMBL" id="PDCK01000011">
    <property type="protein sequence ID" value="PRQ61021.1"/>
    <property type="molecule type" value="Genomic_DNA"/>
</dbReference>
<keyword evidence="2" id="KW-0539">Nucleus</keyword>
<gene>
    <name evidence="5" type="ORF">RchiOBHm_Chr0c11g0499361</name>
    <name evidence="6" type="ORF">RchiOBHm_Chr0c11g0499561</name>
</gene>
<keyword evidence="3" id="KW-0812">Transmembrane</keyword>
<evidence type="ECO:0000256" key="1">
    <source>
        <dbReference type="ARBA" id="ARBA00004123"/>
    </source>
</evidence>
<proteinExistence type="predicted"/>
<keyword evidence="7" id="KW-1185">Reference proteome</keyword>
<accession>A0A2P6SQY2</accession>
<dbReference type="Gramene" id="PRQ61041">
    <property type="protein sequence ID" value="PRQ61041"/>
    <property type="gene ID" value="RchiOBHm_Chr0c11g0499561"/>
</dbReference>
<protein>
    <submittedName>
        <fullName evidence="6">Putative rad21/Rec8-like protein</fullName>
    </submittedName>
</protein>
<reference evidence="6 7" key="1">
    <citation type="journal article" date="2018" name="Nat. Genet.">
        <title>The Rosa genome provides new insights in the design of modern roses.</title>
        <authorList>
            <person name="Bendahmane M."/>
        </authorList>
    </citation>
    <scope>NUCLEOTIDE SEQUENCE [LARGE SCALE GENOMIC DNA]</scope>
    <source>
        <strain evidence="7">cv. Old Blush</strain>
    </source>
</reference>
<keyword evidence="3" id="KW-1133">Transmembrane helix</keyword>
<feature type="transmembrane region" description="Helical" evidence="3">
    <location>
        <begin position="73"/>
        <end position="92"/>
    </location>
</feature>